<dbReference type="Proteomes" id="UP001345963">
    <property type="component" value="Unassembled WGS sequence"/>
</dbReference>
<accession>A0ABU7B7B0</accession>
<keyword evidence="3" id="KW-1185">Reference proteome</keyword>
<proteinExistence type="predicted"/>
<evidence type="ECO:0000256" key="1">
    <source>
        <dbReference type="SAM" id="MobiDB-lite"/>
    </source>
</evidence>
<sequence>MNHGKRWTAKDTHNASFKSGKRRTHLSAASDRPSAPRCDVISPQVHTWKDPAPELVRIGPPYNEPPRGDLPARLYEQQAQKPCPPPGAVVTQLQLAFAEPPACCGKAQLTDS</sequence>
<name>A0ABU7B7B0_9TELE</name>
<reference evidence="2 3" key="1">
    <citation type="submission" date="2021-07" db="EMBL/GenBank/DDBJ databases">
        <authorList>
            <person name="Palmer J.M."/>
        </authorList>
    </citation>
    <scope>NUCLEOTIDE SEQUENCE [LARGE SCALE GENOMIC DNA]</scope>
    <source>
        <strain evidence="2 3">AT_MEX2019</strain>
        <tissue evidence="2">Muscle</tissue>
    </source>
</reference>
<comment type="caution">
    <text evidence="2">The sequence shown here is derived from an EMBL/GenBank/DDBJ whole genome shotgun (WGS) entry which is preliminary data.</text>
</comment>
<dbReference type="EMBL" id="JAHUTI010040825">
    <property type="protein sequence ID" value="MED6245535.1"/>
    <property type="molecule type" value="Genomic_DNA"/>
</dbReference>
<organism evidence="2 3">
    <name type="scientific">Ataeniobius toweri</name>
    <dbReference type="NCBI Taxonomy" id="208326"/>
    <lineage>
        <taxon>Eukaryota</taxon>
        <taxon>Metazoa</taxon>
        <taxon>Chordata</taxon>
        <taxon>Craniata</taxon>
        <taxon>Vertebrata</taxon>
        <taxon>Euteleostomi</taxon>
        <taxon>Actinopterygii</taxon>
        <taxon>Neopterygii</taxon>
        <taxon>Teleostei</taxon>
        <taxon>Neoteleostei</taxon>
        <taxon>Acanthomorphata</taxon>
        <taxon>Ovalentaria</taxon>
        <taxon>Atherinomorphae</taxon>
        <taxon>Cyprinodontiformes</taxon>
        <taxon>Goodeidae</taxon>
        <taxon>Ataeniobius</taxon>
    </lineage>
</organism>
<evidence type="ECO:0000313" key="2">
    <source>
        <dbReference type="EMBL" id="MED6245535.1"/>
    </source>
</evidence>
<feature type="region of interest" description="Disordered" evidence="1">
    <location>
        <begin position="1"/>
        <end position="39"/>
    </location>
</feature>
<protein>
    <submittedName>
        <fullName evidence="2">Uncharacterized protein</fullName>
    </submittedName>
</protein>
<evidence type="ECO:0000313" key="3">
    <source>
        <dbReference type="Proteomes" id="UP001345963"/>
    </source>
</evidence>
<gene>
    <name evidence="2" type="ORF">ATANTOWER_004453</name>
</gene>